<organism evidence="4 5">
    <name type="scientific">Echinicola arenosa</name>
    <dbReference type="NCBI Taxonomy" id="2774144"/>
    <lineage>
        <taxon>Bacteria</taxon>
        <taxon>Pseudomonadati</taxon>
        <taxon>Bacteroidota</taxon>
        <taxon>Cytophagia</taxon>
        <taxon>Cytophagales</taxon>
        <taxon>Cyclobacteriaceae</taxon>
        <taxon>Echinicola</taxon>
    </lineage>
</organism>
<evidence type="ECO:0000256" key="1">
    <source>
        <dbReference type="ARBA" id="ARBA00022729"/>
    </source>
</evidence>
<dbReference type="Proteomes" id="UP000647133">
    <property type="component" value="Unassembled WGS sequence"/>
</dbReference>
<dbReference type="Pfam" id="PF13517">
    <property type="entry name" value="FG-GAP_3"/>
    <property type="match status" value="1"/>
</dbReference>
<proteinExistence type="predicted"/>
<gene>
    <name evidence="4" type="ORF">IFO69_04470</name>
</gene>
<dbReference type="InterPro" id="IPR028994">
    <property type="entry name" value="Integrin_alpha_N"/>
</dbReference>
<evidence type="ECO:0000313" key="5">
    <source>
        <dbReference type="Proteomes" id="UP000647133"/>
    </source>
</evidence>
<dbReference type="InterPro" id="IPR013517">
    <property type="entry name" value="FG-GAP"/>
</dbReference>
<dbReference type="SUPFAM" id="SSF69318">
    <property type="entry name" value="Integrin alpha N-terminal domain"/>
    <property type="match status" value="1"/>
</dbReference>
<evidence type="ECO:0000259" key="3">
    <source>
        <dbReference type="Pfam" id="PF18962"/>
    </source>
</evidence>
<dbReference type="PANTHER" id="PTHR46580">
    <property type="entry name" value="SENSOR KINASE-RELATED"/>
    <property type="match status" value="1"/>
</dbReference>
<evidence type="ECO:0000256" key="2">
    <source>
        <dbReference type="SAM" id="SignalP"/>
    </source>
</evidence>
<name>A0ABR9AI35_9BACT</name>
<dbReference type="EMBL" id="JACYTQ010000001">
    <property type="protein sequence ID" value="MBD8487997.1"/>
    <property type="molecule type" value="Genomic_DNA"/>
</dbReference>
<comment type="caution">
    <text evidence="4">The sequence shown here is derived from an EMBL/GenBank/DDBJ whole genome shotgun (WGS) entry which is preliminary data.</text>
</comment>
<reference evidence="4 5" key="1">
    <citation type="submission" date="2020-09" db="EMBL/GenBank/DDBJ databases">
        <title>Echinicola sp. CAU 1574 isolated from sand of Sido Beach.</title>
        <authorList>
            <person name="Kim W."/>
        </authorList>
    </citation>
    <scope>NUCLEOTIDE SEQUENCE [LARGE SCALE GENOMIC DNA]</scope>
    <source>
        <strain evidence="4 5">CAU 1574</strain>
    </source>
</reference>
<dbReference type="Gene3D" id="2.130.10.130">
    <property type="entry name" value="Integrin alpha, N-terminal"/>
    <property type="match status" value="1"/>
</dbReference>
<dbReference type="RefSeq" id="WP_192008705.1">
    <property type="nucleotide sequence ID" value="NZ_JACYTQ010000001.1"/>
</dbReference>
<feature type="chain" id="PRO_5046383826" evidence="2">
    <location>
        <begin position="19"/>
        <end position="708"/>
    </location>
</feature>
<keyword evidence="5" id="KW-1185">Reference proteome</keyword>
<keyword evidence="1 2" id="KW-0732">Signal</keyword>
<sequence>MKYLFPFLLILLHFSSFAQKAYQYQEKTISQNEQVLPMPFAGGINSAQVQSMDLNGNGVEELVIWDINSRSIKVFEQNSGQYHELPYMHHFFPADVSGFLVLADFDGDGKKDLFTSTAFGIKAYKNMSDNGDSTPTWEVAETFLKLENGTNFQANNLDVPAIQDIDGDGDLDIVTFNFASGDYLEFYKNTSVERTGTANIDGFASPVIRWGNFEFCGCGTFSFGQTCDGNPISRKLPENENNAIQHSGGHAILLRDFNGDGVLDMVMGQDECNTLYYLENQGSNTAPIFNEFTTSLPGYGAFPQFPIFHVPQILDNQLLISSNSSETSLTVGIDFSKSLYLKNPTSNSSLVTIAFLQEDMIDLGENSRPFFKGNASSGTLIVTANTIQEGSAVGQAFRYVWNGESLEWAEADYLNLSNLGLTELQYLEYTSSENDNYLFVSGVEIVDFVLSRSLFFSNTLDANNLQLVSIPNVTLRSNDHFEFYQNEGEDYLLLARQTGELQRYLVTFEDNMPQFKLLNNDYLGFTDNPSSRNLVVKTANSNGQLDLYAIDQRGILSYISDFPASSGNTNTDLLAFPDGRVQSTKLGRNTWIATAPEAFGSKVHLVLGNRAGGLQYLEEITNGTNPPVEGELQVNVYPNPTNGPLKVIANEAGQARLINSMGQILVNEFDITANTIQEMDLHNLSPGLYFVDFVSDSGKRMTKKLIVQ</sequence>
<dbReference type="Pfam" id="PF18962">
    <property type="entry name" value="Por_Secre_tail"/>
    <property type="match status" value="1"/>
</dbReference>
<dbReference type="InterPro" id="IPR026444">
    <property type="entry name" value="Secre_tail"/>
</dbReference>
<accession>A0ABR9AI35</accession>
<protein>
    <submittedName>
        <fullName evidence="4">T9SS type A sorting domain-containing protein</fullName>
    </submittedName>
</protein>
<feature type="signal peptide" evidence="2">
    <location>
        <begin position="1"/>
        <end position="18"/>
    </location>
</feature>
<evidence type="ECO:0000313" key="4">
    <source>
        <dbReference type="EMBL" id="MBD8487997.1"/>
    </source>
</evidence>
<feature type="domain" description="Secretion system C-terminal sorting" evidence="3">
    <location>
        <begin position="636"/>
        <end position="707"/>
    </location>
</feature>
<dbReference type="NCBIfam" id="TIGR04183">
    <property type="entry name" value="Por_Secre_tail"/>
    <property type="match status" value="1"/>
</dbReference>